<dbReference type="SUPFAM" id="SSF52799">
    <property type="entry name" value="(Phosphotyrosine protein) phosphatases II"/>
    <property type="match status" value="1"/>
</dbReference>
<comment type="caution">
    <text evidence="2">The sequence shown here is derived from an EMBL/GenBank/DDBJ whole genome shotgun (WGS) entry which is preliminary data.</text>
</comment>
<proteinExistence type="inferred from homology"/>
<accession>A0ABT8ZPE4</accession>
<keyword evidence="2" id="KW-0378">Hydrolase</keyword>
<dbReference type="Proteomes" id="UP001176471">
    <property type="component" value="Unassembled WGS sequence"/>
</dbReference>
<dbReference type="Pfam" id="PF13350">
    <property type="entry name" value="Y_phosphatase3"/>
    <property type="match status" value="1"/>
</dbReference>
<sequence length="261" mass="28754">MKDKAEARRLPVEGARNLRDLGGYRAQDGRIVRTGAVFRGGHPGGLTETGHRAFAGLGLRAIVDLRSNAERAHTPFPDSSVANARYWSRDHDNSTGDFVTILRNPATSGAEMRAFMLATYEQLPFDQAISMTAMLRLLADGETPLLVNCTAGKDRTGIACAILLSILGVHRDQIIEDYALTEWLEDPSAQLFKSNPDNPLALMPEINPDVWRAMNRSDPDYLRTAFTVIEARHGSVPNYATSVLGLDESIQERVRTHLLEG</sequence>
<evidence type="ECO:0000313" key="2">
    <source>
        <dbReference type="EMBL" id="MDO7836313.1"/>
    </source>
</evidence>
<keyword evidence="3" id="KW-1185">Reference proteome</keyword>
<dbReference type="EMBL" id="JAUQOM010000008">
    <property type="protein sequence ID" value="MDO7836313.1"/>
    <property type="molecule type" value="Genomic_DNA"/>
</dbReference>
<comment type="similarity">
    <text evidence="1">Belongs to the protein-tyrosine phosphatase family.</text>
</comment>
<protein>
    <submittedName>
        <fullName evidence="2">Tyrosine-protein phosphatase</fullName>
        <ecNumber evidence="2">3.1.3.48</ecNumber>
    </submittedName>
</protein>
<organism evidence="2 3">
    <name type="scientific">Sphingobium cyanobacteriorum</name>
    <dbReference type="NCBI Taxonomy" id="3063954"/>
    <lineage>
        <taxon>Bacteria</taxon>
        <taxon>Pseudomonadati</taxon>
        <taxon>Pseudomonadota</taxon>
        <taxon>Alphaproteobacteria</taxon>
        <taxon>Sphingomonadales</taxon>
        <taxon>Sphingomonadaceae</taxon>
        <taxon>Sphingobium</taxon>
    </lineage>
</organism>
<name>A0ABT8ZPE4_9SPHN</name>
<dbReference type="PANTHER" id="PTHR31126:SF1">
    <property type="entry name" value="TYROSINE SPECIFIC PROTEIN PHOSPHATASES DOMAIN-CONTAINING PROTEIN"/>
    <property type="match status" value="1"/>
</dbReference>
<dbReference type="InterPro" id="IPR026893">
    <property type="entry name" value="Tyr/Ser_Pase_IphP-type"/>
</dbReference>
<dbReference type="EC" id="3.1.3.48" evidence="2"/>
<dbReference type="Gene3D" id="3.90.190.10">
    <property type="entry name" value="Protein tyrosine phosphatase superfamily"/>
    <property type="match status" value="1"/>
</dbReference>
<gene>
    <name evidence="2" type="ORF">Q4610_14785</name>
</gene>
<dbReference type="RefSeq" id="WP_304536736.1">
    <property type="nucleotide sequence ID" value="NZ_JAUQOM010000008.1"/>
</dbReference>
<dbReference type="GO" id="GO:0004725">
    <property type="term" value="F:protein tyrosine phosphatase activity"/>
    <property type="evidence" value="ECO:0007669"/>
    <property type="project" value="UniProtKB-EC"/>
</dbReference>
<evidence type="ECO:0000256" key="1">
    <source>
        <dbReference type="ARBA" id="ARBA00009580"/>
    </source>
</evidence>
<evidence type="ECO:0000313" key="3">
    <source>
        <dbReference type="Proteomes" id="UP001176471"/>
    </source>
</evidence>
<dbReference type="InterPro" id="IPR029021">
    <property type="entry name" value="Prot-tyrosine_phosphatase-like"/>
</dbReference>
<reference evidence="2" key="1">
    <citation type="submission" date="2023-07" db="EMBL/GenBank/DDBJ databases">
        <title>Bacterial whole genome sequence for Sphingobium sp. HBC34.</title>
        <authorList>
            <person name="Le V."/>
            <person name="Ko S.-R."/>
            <person name="Ahn C.-Y."/>
            <person name="Oh H.-M."/>
        </authorList>
    </citation>
    <scope>NUCLEOTIDE SEQUENCE</scope>
    <source>
        <strain evidence="2">HBC34</strain>
    </source>
</reference>
<dbReference type="PANTHER" id="PTHR31126">
    <property type="entry name" value="TYROSINE-PROTEIN PHOSPHATASE"/>
    <property type="match status" value="1"/>
</dbReference>